<evidence type="ECO:0000259" key="4">
    <source>
        <dbReference type="Pfam" id="PF25954"/>
    </source>
</evidence>
<dbReference type="Gene3D" id="1.10.287.470">
    <property type="entry name" value="Helix hairpin bin"/>
    <property type="match status" value="1"/>
</dbReference>
<comment type="caution">
    <text evidence="6">The sequence shown here is derived from an EMBL/GenBank/DDBJ whole genome shotgun (WGS) entry which is preliminary data.</text>
</comment>
<dbReference type="Gene3D" id="2.40.50.100">
    <property type="match status" value="1"/>
</dbReference>
<dbReference type="InterPro" id="IPR058792">
    <property type="entry name" value="Beta-barrel_RND_2"/>
</dbReference>
<dbReference type="EMBL" id="RHHQ01000025">
    <property type="protein sequence ID" value="RNB80102.1"/>
    <property type="molecule type" value="Genomic_DNA"/>
</dbReference>
<evidence type="ECO:0000259" key="3">
    <source>
        <dbReference type="Pfam" id="PF25881"/>
    </source>
</evidence>
<evidence type="ECO:0000313" key="6">
    <source>
        <dbReference type="EMBL" id="RNB80102.1"/>
    </source>
</evidence>
<dbReference type="PROSITE" id="PS51257">
    <property type="entry name" value="PROKAR_LIPOPROTEIN"/>
    <property type="match status" value="1"/>
</dbReference>
<dbReference type="InterPro" id="IPR006143">
    <property type="entry name" value="RND_pump_MFP"/>
</dbReference>
<gene>
    <name evidence="6" type="ORF">EDM56_27195</name>
</gene>
<dbReference type="GO" id="GO:0015562">
    <property type="term" value="F:efflux transmembrane transporter activity"/>
    <property type="evidence" value="ECO:0007669"/>
    <property type="project" value="TreeGrafter"/>
</dbReference>
<proteinExistence type="inferred from homology"/>
<dbReference type="Pfam" id="PF25881">
    <property type="entry name" value="HH_YBHG"/>
    <property type="match status" value="1"/>
</dbReference>
<name>A0A3M8CWA3_9BACL</name>
<dbReference type="GO" id="GO:1990281">
    <property type="term" value="C:efflux pump complex"/>
    <property type="evidence" value="ECO:0007669"/>
    <property type="project" value="TreeGrafter"/>
</dbReference>
<dbReference type="InterPro" id="IPR059052">
    <property type="entry name" value="HH_YbhG-like"/>
</dbReference>
<sequence length="408" mass="42395">MKKKALIGLSALLLLSAGCGPAPAAPEAAAGPAGKVVELAAATKPTAPLFLSATGIVEAKRDVILSFGASGKIAKINVAKGSQVAQGSVLASLDTGYYQKAVEAAAGQVKEASARKTRKLQGATPEEIAAAKLSVERSKVRLEKAITDVAQGERLVQGGAMAQSELDNLKIEKTKAELDAKDSQISLEKLMKGAEADEIASVNASITQAASQVAQATKTLQDTKLVAPFGGTVVTVSQEAGELSNPGQDVIHLVDLSEMKVALDVANDTIDQYKVGTKVSVVNQNGEKTAGTVSFVAPVIDQKTGKYQVEITFANPKESWRGGMLATIEVPRSVKGVIVPLESVGITQAERYVMTAENGVATRHVVTVGQIVGDKIEVLSGLKENEQVITSGITYIVEGEKVVARGAK</sequence>
<dbReference type="Pfam" id="PF25954">
    <property type="entry name" value="Beta-barrel_RND_2"/>
    <property type="match status" value="1"/>
</dbReference>
<dbReference type="NCBIfam" id="TIGR01730">
    <property type="entry name" value="RND_mfp"/>
    <property type="match status" value="1"/>
</dbReference>
<feature type="signal peptide" evidence="2">
    <location>
        <begin position="1"/>
        <end position="24"/>
    </location>
</feature>
<dbReference type="OrthoDB" id="2475666at2"/>
<feature type="chain" id="PRO_5018107916" evidence="2">
    <location>
        <begin position="25"/>
        <end position="408"/>
    </location>
</feature>
<feature type="domain" description="YknX-like C-terminal permuted SH3-like" evidence="5">
    <location>
        <begin position="338"/>
        <end position="403"/>
    </location>
</feature>
<dbReference type="PANTHER" id="PTHR30469">
    <property type="entry name" value="MULTIDRUG RESISTANCE PROTEIN MDTA"/>
    <property type="match status" value="1"/>
</dbReference>
<dbReference type="Gene3D" id="2.40.30.170">
    <property type="match status" value="1"/>
</dbReference>
<dbReference type="SUPFAM" id="SSF111369">
    <property type="entry name" value="HlyD-like secretion proteins"/>
    <property type="match status" value="2"/>
</dbReference>
<evidence type="ECO:0000256" key="2">
    <source>
        <dbReference type="SAM" id="SignalP"/>
    </source>
</evidence>
<protein>
    <submittedName>
        <fullName evidence="6">Efflux RND transporter periplasmic adaptor subunit</fullName>
    </submittedName>
</protein>
<dbReference type="AlphaFoldDB" id="A0A3M8CWA3"/>
<evidence type="ECO:0000256" key="1">
    <source>
        <dbReference type="ARBA" id="ARBA00009477"/>
    </source>
</evidence>
<dbReference type="InterPro" id="IPR058637">
    <property type="entry name" value="YknX-like_C"/>
</dbReference>
<reference evidence="6 7" key="1">
    <citation type="submission" date="2018-10" db="EMBL/GenBank/DDBJ databases">
        <title>Phylogenomics of Brevibacillus.</title>
        <authorList>
            <person name="Dunlap C."/>
        </authorList>
    </citation>
    <scope>NUCLEOTIDE SEQUENCE [LARGE SCALE GENOMIC DNA]</scope>
    <source>
        <strain evidence="6 7">JCM 15716</strain>
    </source>
</reference>
<dbReference type="Proteomes" id="UP000271031">
    <property type="component" value="Unassembled WGS sequence"/>
</dbReference>
<dbReference type="Pfam" id="PF25989">
    <property type="entry name" value="YknX_C"/>
    <property type="match status" value="1"/>
</dbReference>
<keyword evidence="2" id="KW-0732">Signal</keyword>
<feature type="domain" description="YbhG-like alpha-helical hairpin" evidence="3">
    <location>
        <begin position="93"/>
        <end position="222"/>
    </location>
</feature>
<evidence type="ECO:0000313" key="7">
    <source>
        <dbReference type="Proteomes" id="UP000271031"/>
    </source>
</evidence>
<accession>A0A3M8CWA3</accession>
<dbReference type="PANTHER" id="PTHR30469:SF15">
    <property type="entry name" value="HLYD FAMILY OF SECRETION PROTEINS"/>
    <property type="match status" value="1"/>
</dbReference>
<organism evidence="6 7">
    <name type="scientific">Brevibacillus fluminis</name>
    <dbReference type="NCBI Taxonomy" id="511487"/>
    <lineage>
        <taxon>Bacteria</taxon>
        <taxon>Bacillati</taxon>
        <taxon>Bacillota</taxon>
        <taxon>Bacilli</taxon>
        <taxon>Bacillales</taxon>
        <taxon>Paenibacillaceae</taxon>
        <taxon>Brevibacillus</taxon>
    </lineage>
</organism>
<dbReference type="RefSeq" id="WP_122921086.1">
    <property type="nucleotide sequence ID" value="NZ_RHHQ01000025.1"/>
</dbReference>
<evidence type="ECO:0000259" key="5">
    <source>
        <dbReference type="Pfam" id="PF25989"/>
    </source>
</evidence>
<keyword evidence="7" id="KW-1185">Reference proteome</keyword>
<feature type="domain" description="CusB-like beta-barrel" evidence="4">
    <location>
        <begin position="263"/>
        <end position="330"/>
    </location>
</feature>
<dbReference type="Gene3D" id="2.40.420.20">
    <property type="match status" value="1"/>
</dbReference>
<comment type="similarity">
    <text evidence="1">Belongs to the membrane fusion protein (MFP) (TC 8.A.1) family.</text>
</comment>